<dbReference type="GeneID" id="87839277"/>
<accession>A0AAE0HGS5</accession>
<reference evidence="2" key="1">
    <citation type="journal article" date="2023" name="Mol. Phylogenet. Evol.">
        <title>Genome-scale phylogeny and comparative genomics of the fungal order Sordariales.</title>
        <authorList>
            <person name="Hensen N."/>
            <person name="Bonometti L."/>
            <person name="Westerberg I."/>
            <person name="Brannstrom I.O."/>
            <person name="Guillou S."/>
            <person name="Cros-Aarteil S."/>
            <person name="Calhoun S."/>
            <person name="Haridas S."/>
            <person name="Kuo A."/>
            <person name="Mondo S."/>
            <person name="Pangilinan J."/>
            <person name="Riley R."/>
            <person name="LaButti K."/>
            <person name="Andreopoulos B."/>
            <person name="Lipzen A."/>
            <person name="Chen C."/>
            <person name="Yan M."/>
            <person name="Daum C."/>
            <person name="Ng V."/>
            <person name="Clum A."/>
            <person name="Steindorff A."/>
            <person name="Ohm R.A."/>
            <person name="Martin F."/>
            <person name="Silar P."/>
            <person name="Natvig D.O."/>
            <person name="Lalanne C."/>
            <person name="Gautier V."/>
            <person name="Ament-Velasquez S.L."/>
            <person name="Kruys A."/>
            <person name="Hutchinson M.I."/>
            <person name="Powell A.J."/>
            <person name="Barry K."/>
            <person name="Miller A.N."/>
            <person name="Grigoriev I.V."/>
            <person name="Debuchy R."/>
            <person name="Gladieux P."/>
            <person name="Hiltunen Thoren M."/>
            <person name="Johannesson H."/>
        </authorList>
    </citation>
    <scope>NUCLEOTIDE SEQUENCE</scope>
    <source>
        <strain evidence="2">CBS 168.71</strain>
    </source>
</reference>
<proteinExistence type="predicted"/>
<dbReference type="AlphaFoldDB" id="A0AAE0HGS5"/>
<dbReference type="Proteomes" id="UP001278766">
    <property type="component" value="Unassembled WGS sequence"/>
</dbReference>
<dbReference type="EMBL" id="JAUEPN010000004">
    <property type="protein sequence ID" value="KAK3296278.1"/>
    <property type="molecule type" value="Genomic_DNA"/>
</dbReference>
<feature type="compositionally biased region" description="Polar residues" evidence="1">
    <location>
        <begin position="44"/>
        <end position="56"/>
    </location>
</feature>
<reference evidence="2" key="2">
    <citation type="submission" date="2023-06" db="EMBL/GenBank/DDBJ databases">
        <authorList>
            <consortium name="Lawrence Berkeley National Laboratory"/>
            <person name="Haridas S."/>
            <person name="Hensen N."/>
            <person name="Bonometti L."/>
            <person name="Westerberg I."/>
            <person name="Brannstrom I.O."/>
            <person name="Guillou S."/>
            <person name="Cros-Aarteil S."/>
            <person name="Calhoun S."/>
            <person name="Kuo A."/>
            <person name="Mondo S."/>
            <person name="Pangilinan J."/>
            <person name="Riley R."/>
            <person name="Labutti K."/>
            <person name="Andreopoulos B."/>
            <person name="Lipzen A."/>
            <person name="Chen C."/>
            <person name="Yanf M."/>
            <person name="Daum C."/>
            <person name="Ng V."/>
            <person name="Clum A."/>
            <person name="Steindorff A."/>
            <person name="Ohm R."/>
            <person name="Martin F."/>
            <person name="Silar P."/>
            <person name="Natvig D."/>
            <person name="Lalanne C."/>
            <person name="Gautier V."/>
            <person name="Ament-Velasquez S.L."/>
            <person name="Kruys A."/>
            <person name="Hutchinson M.I."/>
            <person name="Powell A.J."/>
            <person name="Barry K."/>
            <person name="Miller A.N."/>
            <person name="Grigoriev I.V."/>
            <person name="Debuchy R."/>
            <person name="Gladieux P."/>
            <person name="Thoren M.H."/>
            <person name="Johannesson H."/>
        </authorList>
    </citation>
    <scope>NUCLEOTIDE SEQUENCE</scope>
    <source>
        <strain evidence="2">CBS 168.71</strain>
    </source>
</reference>
<feature type="region of interest" description="Disordered" evidence="1">
    <location>
        <begin position="1"/>
        <end position="122"/>
    </location>
</feature>
<dbReference type="RefSeq" id="XP_062659792.1">
    <property type="nucleotide sequence ID" value="XM_062802329.1"/>
</dbReference>
<name>A0AAE0HGS5_9PEZI</name>
<comment type="caution">
    <text evidence="2">The sequence shown here is derived from an EMBL/GenBank/DDBJ whole genome shotgun (WGS) entry which is preliminary data.</text>
</comment>
<keyword evidence="3" id="KW-1185">Reference proteome</keyword>
<evidence type="ECO:0000313" key="3">
    <source>
        <dbReference type="Proteomes" id="UP001278766"/>
    </source>
</evidence>
<feature type="compositionally biased region" description="Low complexity" evidence="1">
    <location>
        <begin position="104"/>
        <end position="117"/>
    </location>
</feature>
<organism evidence="2 3">
    <name type="scientific">Chaetomium fimeti</name>
    <dbReference type="NCBI Taxonomy" id="1854472"/>
    <lineage>
        <taxon>Eukaryota</taxon>
        <taxon>Fungi</taxon>
        <taxon>Dikarya</taxon>
        <taxon>Ascomycota</taxon>
        <taxon>Pezizomycotina</taxon>
        <taxon>Sordariomycetes</taxon>
        <taxon>Sordariomycetidae</taxon>
        <taxon>Sordariales</taxon>
        <taxon>Chaetomiaceae</taxon>
        <taxon>Chaetomium</taxon>
    </lineage>
</organism>
<sequence length="139" mass="15117">MSTSPDSVGLPDQASLKTSLSTSRSRKSIAASLRHKTSRLFGRNATNIATTDNTPVPIQPEPLKGKHGWFHSVGSRFHRHDHAAPESSESSQGIQVEMEETLQTSNPPTSSETTTPPQRGFQYRELEFIPVGCPKSCSG</sequence>
<evidence type="ECO:0000256" key="1">
    <source>
        <dbReference type="SAM" id="MobiDB-lite"/>
    </source>
</evidence>
<protein>
    <submittedName>
        <fullName evidence="2">Uncharacterized protein</fullName>
    </submittedName>
</protein>
<evidence type="ECO:0000313" key="2">
    <source>
        <dbReference type="EMBL" id="KAK3296278.1"/>
    </source>
</evidence>
<gene>
    <name evidence="2" type="ORF">B0H64DRAFT_374389</name>
</gene>